<feature type="domain" description="ARC105/Med15 mediator subunit C-terminal" evidence="2">
    <location>
        <begin position="20"/>
        <end position="53"/>
    </location>
</feature>
<protein>
    <submittedName>
        <fullName evidence="3">Putative positive cofactor 2 subunit of a rna polymerase ii multiprotein coactivator</fullName>
    </submittedName>
</protein>
<reference evidence="3" key="1">
    <citation type="submission" date="2012-12" db="EMBL/GenBank/DDBJ databases">
        <title>Identification and characterization of a phenylalanine ammonia-lyase gene family in Isatis indigotica Fort.</title>
        <authorList>
            <person name="Liu Q."/>
            <person name="Chen J."/>
            <person name="Zhou X."/>
            <person name="Di P."/>
            <person name="Xiao Y."/>
            <person name="Xuan H."/>
            <person name="Zhang L."/>
            <person name="Chen W."/>
        </authorList>
    </citation>
    <scope>NUCLEOTIDE SEQUENCE</scope>
    <source>
        <tissue evidence="3">Salivary gland</tissue>
    </source>
</reference>
<dbReference type="EMBL" id="GADI01007729">
    <property type="protein sequence ID" value="JAA66079.1"/>
    <property type="molecule type" value="mRNA"/>
</dbReference>
<evidence type="ECO:0000259" key="2">
    <source>
        <dbReference type="Pfam" id="PF21539"/>
    </source>
</evidence>
<sequence>MSLECSFWDMLVDTLALPDSTQFLRNILQSLDMHLDKMPEKYSVTSLLDTWVSVTPTARAPPLHGARETKRTSESSAQESGAGGSFSIEGIGSVRPPRKAGLDRVAIPN</sequence>
<organism evidence="3">
    <name type="scientific">Ixodes ricinus</name>
    <name type="common">Common tick</name>
    <name type="synonym">Acarus ricinus</name>
    <dbReference type="NCBI Taxonomy" id="34613"/>
    <lineage>
        <taxon>Eukaryota</taxon>
        <taxon>Metazoa</taxon>
        <taxon>Ecdysozoa</taxon>
        <taxon>Arthropoda</taxon>
        <taxon>Chelicerata</taxon>
        <taxon>Arachnida</taxon>
        <taxon>Acari</taxon>
        <taxon>Parasitiformes</taxon>
        <taxon>Ixodida</taxon>
        <taxon>Ixodoidea</taxon>
        <taxon>Ixodidae</taxon>
        <taxon>Ixodinae</taxon>
        <taxon>Ixodes</taxon>
    </lineage>
</organism>
<dbReference type="AlphaFoldDB" id="A0A0K8R6G8"/>
<proteinExistence type="evidence at transcript level"/>
<dbReference type="InterPro" id="IPR048386">
    <property type="entry name" value="Med15_C"/>
</dbReference>
<evidence type="ECO:0000313" key="3">
    <source>
        <dbReference type="EMBL" id="JAA66079.1"/>
    </source>
</evidence>
<name>A0A0K8R6G8_IXORI</name>
<feature type="region of interest" description="Disordered" evidence="1">
    <location>
        <begin position="57"/>
        <end position="109"/>
    </location>
</feature>
<evidence type="ECO:0000256" key="1">
    <source>
        <dbReference type="SAM" id="MobiDB-lite"/>
    </source>
</evidence>
<accession>A0A0K8R6G8</accession>
<dbReference type="Pfam" id="PF21539">
    <property type="entry name" value="Med15_C"/>
    <property type="match status" value="1"/>
</dbReference>